<dbReference type="AlphaFoldDB" id="A0A2K3JXM6"/>
<dbReference type="EMBL" id="ASHM01129251">
    <property type="protein sequence ID" value="PNX58797.1"/>
    <property type="molecule type" value="Genomic_DNA"/>
</dbReference>
<feature type="non-terminal residue" evidence="2">
    <location>
        <position position="56"/>
    </location>
</feature>
<dbReference type="Proteomes" id="UP000236291">
    <property type="component" value="Unassembled WGS sequence"/>
</dbReference>
<feature type="region of interest" description="Disordered" evidence="1">
    <location>
        <begin position="35"/>
        <end position="56"/>
    </location>
</feature>
<comment type="caution">
    <text evidence="2">The sequence shown here is derived from an EMBL/GenBank/DDBJ whole genome shotgun (WGS) entry which is preliminary data.</text>
</comment>
<reference evidence="2 3" key="2">
    <citation type="journal article" date="2017" name="Front. Plant Sci.">
        <title>Gene Classification and Mining of Molecular Markers Useful in Red Clover (Trifolium pratense) Breeding.</title>
        <authorList>
            <person name="Istvanek J."/>
            <person name="Dluhosova J."/>
            <person name="Dluhos P."/>
            <person name="Patkova L."/>
            <person name="Nedelnik J."/>
            <person name="Repkova J."/>
        </authorList>
    </citation>
    <scope>NUCLEOTIDE SEQUENCE [LARGE SCALE GENOMIC DNA]</scope>
    <source>
        <strain evidence="3">cv. Tatra</strain>
        <tissue evidence="2">Young leaves</tissue>
    </source>
</reference>
<sequence>MYNMHVPAFVDDLTLKTIVQDETDGIEIDVRINVETSSPTSASSVKEAGSTQGGVQ</sequence>
<evidence type="ECO:0000313" key="2">
    <source>
        <dbReference type="EMBL" id="PNX58797.1"/>
    </source>
</evidence>
<accession>A0A2K3JXM6</accession>
<gene>
    <name evidence="2" type="ORF">L195_g059367</name>
</gene>
<proteinExistence type="predicted"/>
<evidence type="ECO:0000256" key="1">
    <source>
        <dbReference type="SAM" id="MobiDB-lite"/>
    </source>
</evidence>
<reference evidence="2 3" key="1">
    <citation type="journal article" date="2014" name="Am. J. Bot.">
        <title>Genome assembly and annotation for red clover (Trifolium pratense; Fabaceae).</title>
        <authorList>
            <person name="Istvanek J."/>
            <person name="Jaros M."/>
            <person name="Krenek A."/>
            <person name="Repkova J."/>
        </authorList>
    </citation>
    <scope>NUCLEOTIDE SEQUENCE [LARGE SCALE GENOMIC DNA]</scope>
    <source>
        <strain evidence="3">cv. Tatra</strain>
        <tissue evidence="2">Young leaves</tissue>
    </source>
</reference>
<organism evidence="2 3">
    <name type="scientific">Trifolium pratense</name>
    <name type="common">Red clover</name>
    <dbReference type="NCBI Taxonomy" id="57577"/>
    <lineage>
        <taxon>Eukaryota</taxon>
        <taxon>Viridiplantae</taxon>
        <taxon>Streptophyta</taxon>
        <taxon>Embryophyta</taxon>
        <taxon>Tracheophyta</taxon>
        <taxon>Spermatophyta</taxon>
        <taxon>Magnoliopsida</taxon>
        <taxon>eudicotyledons</taxon>
        <taxon>Gunneridae</taxon>
        <taxon>Pentapetalae</taxon>
        <taxon>rosids</taxon>
        <taxon>fabids</taxon>
        <taxon>Fabales</taxon>
        <taxon>Fabaceae</taxon>
        <taxon>Papilionoideae</taxon>
        <taxon>50 kb inversion clade</taxon>
        <taxon>NPAAA clade</taxon>
        <taxon>Hologalegina</taxon>
        <taxon>IRL clade</taxon>
        <taxon>Trifolieae</taxon>
        <taxon>Trifolium</taxon>
    </lineage>
</organism>
<name>A0A2K3JXM6_TRIPR</name>
<evidence type="ECO:0000313" key="3">
    <source>
        <dbReference type="Proteomes" id="UP000236291"/>
    </source>
</evidence>
<protein>
    <submittedName>
        <fullName evidence="2">Uncharacterized protein</fullName>
    </submittedName>
</protein>
<feature type="compositionally biased region" description="Polar residues" evidence="1">
    <location>
        <begin position="35"/>
        <end position="50"/>
    </location>
</feature>